<evidence type="ECO:0000256" key="5">
    <source>
        <dbReference type="ARBA" id="ARBA00074620"/>
    </source>
</evidence>
<dbReference type="STRING" id="1382522.W6MWH7"/>
<dbReference type="FunFam" id="3.40.50.1010:FF:000045">
    <property type="entry name" value="Transcriptional protein swt1"/>
    <property type="match status" value="1"/>
</dbReference>
<reference evidence="7" key="1">
    <citation type="submission" date="2013-12" db="EMBL/GenBank/DDBJ databases">
        <authorList>
            <person name="Genoscope - CEA"/>
        </authorList>
    </citation>
    <scope>NUCLEOTIDE SEQUENCE</scope>
    <source>
        <strain evidence="7">CBS 1993</strain>
    </source>
</reference>
<evidence type="ECO:0000256" key="2">
    <source>
        <dbReference type="ARBA" id="ARBA00023163"/>
    </source>
</evidence>
<protein>
    <recommendedName>
        <fullName evidence="5">Transcriptional protein SWT1</fullName>
    </recommendedName>
</protein>
<evidence type="ECO:0000313" key="8">
    <source>
        <dbReference type="Proteomes" id="UP000019384"/>
    </source>
</evidence>
<gene>
    <name evidence="7" type="ORF">KUCA_T00003443001</name>
</gene>
<keyword evidence="8" id="KW-1185">Reference proteome</keyword>
<dbReference type="InterPro" id="IPR029060">
    <property type="entry name" value="PIN-like_dom_sf"/>
</dbReference>
<dbReference type="AlphaFoldDB" id="W6MWH7"/>
<name>W6MWH7_9ASCO</name>
<dbReference type="InterPro" id="IPR002716">
    <property type="entry name" value="PIN_dom"/>
</dbReference>
<proteinExistence type="inferred from homology"/>
<evidence type="ECO:0000259" key="6">
    <source>
        <dbReference type="SMART" id="SM00670"/>
    </source>
</evidence>
<evidence type="ECO:0000313" key="7">
    <source>
        <dbReference type="EMBL" id="CDK27465.1"/>
    </source>
</evidence>
<dbReference type="CDD" id="cd18727">
    <property type="entry name" value="PIN_Swt1-like"/>
    <property type="match status" value="1"/>
</dbReference>
<evidence type="ECO:0000256" key="3">
    <source>
        <dbReference type="ARBA" id="ARBA00023242"/>
    </source>
</evidence>
<dbReference type="GO" id="GO:0005634">
    <property type="term" value="C:nucleus"/>
    <property type="evidence" value="ECO:0007669"/>
    <property type="project" value="UniProtKB-SubCell"/>
</dbReference>
<dbReference type="GO" id="GO:0004540">
    <property type="term" value="F:RNA nuclease activity"/>
    <property type="evidence" value="ECO:0007669"/>
    <property type="project" value="UniProtKB-ARBA"/>
</dbReference>
<dbReference type="HOGENOM" id="CLU_048317_0_0_1"/>
<feature type="domain" description="PIN" evidence="6">
    <location>
        <begin position="109"/>
        <end position="243"/>
    </location>
</feature>
<organism evidence="7 8">
    <name type="scientific">Kuraishia capsulata CBS 1993</name>
    <dbReference type="NCBI Taxonomy" id="1382522"/>
    <lineage>
        <taxon>Eukaryota</taxon>
        <taxon>Fungi</taxon>
        <taxon>Dikarya</taxon>
        <taxon>Ascomycota</taxon>
        <taxon>Saccharomycotina</taxon>
        <taxon>Pichiomycetes</taxon>
        <taxon>Pichiales</taxon>
        <taxon>Pichiaceae</taxon>
        <taxon>Kuraishia</taxon>
    </lineage>
</organism>
<dbReference type="SUPFAM" id="SSF88723">
    <property type="entry name" value="PIN domain-like"/>
    <property type="match status" value="1"/>
</dbReference>
<dbReference type="Gene3D" id="3.40.50.1010">
    <property type="entry name" value="5'-nuclease"/>
    <property type="match status" value="1"/>
</dbReference>
<comment type="subcellular location">
    <subcellularLocation>
        <location evidence="1">Nucleus</location>
    </subcellularLocation>
</comment>
<dbReference type="InterPro" id="IPR049014">
    <property type="entry name" value="SWT1_C"/>
</dbReference>
<dbReference type="Pfam" id="PF21693">
    <property type="entry name" value="SWT1_3rd"/>
    <property type="match status" value="1"/>
</dbReference>
<evidence type="ECO:0000256" key="1">
    <source>
        <dbReference type="ARBA" id="ARBA00004123"/>
    </source>
</evidence>
<dbReference type="Proteomes" id="UP000019384">
    <property type="component" value="Unassembled WGS sequence"/>
</dbReference>
<dbReference type="GeneID" id="34520847"/>
<reference evidence="7" key="2">
    <citation type="submission" date="2014-02" db="EMBL/GenBank/DDBJ databases">
        <title>Complete DNA sequence of /Kuraishia capsulata/ illustrates novel genomic features among budding yeasts (/Saccharomycotina/).</title>
        <authorList>
            <person name="Morales L."/>
            <person name="Noel B."/>
            <person name="Porcel B."/>
            <person name="Marcet-Houben M."/>
            <person name="Hullo M-F."/>
            <person name="Sacerdot C."/>
            <person name="Tekaia F."/>
            <person name="Leh-Louis V."/>
            <person name="Despons L."/>
            <person name="Khanna V."/>
            <person name="Aury J-M."/>
            <person name="Barbe V."/>
            <person name="Couloux A."/>
            <person name="Labadie K."/>
            <person name="Pelletier E."/>
            <person name="Souciet J-L."/>
            <person name="Boekhout T."/>
            <person name="Gabaldon T."/>
            <person name="Wincker P."/>
            <person name="Dujon B."/>
        </authorList>
    </citation>
    <scope>NUCLEOTIDE SEQUENCE</scope>
    <source>
        <strain evidence="7">CBS 1993</strain>
    </source>
</reference>
<comment type="similarity">
    <text evidence="4">Belongs to the SWT1 family.</text>
</comment>
<dbReference type="EMBL" id="HG793128">
    <property type="protein sequence ID" value="CDK27465.1"/>
    <property type="molecule type" value="Genomic_DNA"/>
</dbReference>
<evidence type="ECO:0000256" key="4">
    <source>
        <dbReference type="ARBA" id="ARBA00060839"/>
    </source>
</evidence>
<keyword evidence="3" id="KW-0539">Nucleus</keyword>
<dbReference type="OrthoDB" id="2017974at2759"/>
<dbReference type="PANTHER" id="PTHR16161:SF0">
    <property type="entry name" value="TRANSCRIPTIONAL PROTEIN SWT1"/>
    <property type="match status" value="1"/>
</dbReference>
<dbReference type="PANTHER" id="PTHR16161">
    <property type="entry name" value="TRANSCRIPTIONAL PROTEIN SWT1"/>
    <property type="match status" value="1"/>
</dbReference>
<sequence>MSELPSIHSSAGLSIGDKKKVLTVGHQKSNRPVGVVPLDSLSFEPESRQQDYNIEPMDISMEISVDEPDYTVENDAITEILKTVQHSGSSNLPIEEPSDTVFDDKARLTFLVVDTNFVLSNLSIIVDLRSLSASYKTAYRIIIPSTVIQELDGLKSSQKHQTFVGPDGASKDKPLGTLARWAIDWIYLNFQRSDPVVLGQKLHQKIDPMLVKDDAILDCCLYFQKKYTDSLVVLMSNDKNLCVKALTNDVLTISYRKDMSAGLIAEKVIEEHRSRHPEFGDELDDAVLDDTDVDGDIKFDDLTELEVPSNPSVTATIHDPVSAGQTIYNHVLSLLMESIDKKLHEEFGDEIELLDYSKSNVATLYACFKTLKRFSFTGFSDIIGPRGGDVGRIFGSKSIDPIYTNPPKTRPDIETFTALWIPILTKLYANRGEKQKHDLKELFRFWKTIM</sequence>
<keyword evidence="2" id="KW-0804">Transcription</keyword>
<dbReference type="Pfam" id="PF13638">
    <property type="entry name" value="PIN_4"/>
    <property type="match status" value="1"/>
</dbReference>
<dbReference type="InterPro" id="IPR052626">
    <property type="entry name" value="SWT1_Regulator"/>
</dbReference>
<dbReference type="SMART" id="SM00670">
    <property type="entry name" value="PINc"/>
    <property type="match status" value="1"/>
</dbReference>
<accession>W6MWH7</accession>
<dbReference type="RefSeq" id="XP_022459459.1">
    <property type="nucleotide sequence ID" value="XM_022601858.1"/>
</dbReference>